<organism evidence="1 2">
    <name type="scientific">Fusobacterium nucleatum subsp. nucleatum</name>
    <dbReference type="NCBI Taxonomy" id="76856"/>
    <lineage>
        <taxon>Bacteria</taxon>
        <taxon>Fusobacteriati</taxon>
        <taxon>Fusobacteriota</taxon>
        <taxon>Fusobacteriia</taxon>
        <taxon>Fusobacteriales</taxon>
        <taxon>Fusobacteriaceae</taxon>
        <taxon>Fusobacterium</taxon>
    </lineage>
</organism>
<gene>
    <name evidence="1" type="ORF">RO03_10340</name>
</gene>
<accession>A0A0M4S135</accession>
<dbReference type="AlphaFoldDB" id="A0A0M4S135"/>
<evidence type="ECO:0000313" key="2">
    <source>
        <dbReference type="Proteomes" id="UP000054800"/>
    </source>
</evidence>
<dbReference type="EMBL" id="LMVH01000002">
    <property type="protein sequence ID" value="KUL97811.1"/>
    <property type="molecule type" value="Genomic_DNA"/>
</dbReference>
<dbReference type="GeneID" id="79784464"/>
<dbReference type="RefSeq" id="WP_005903350.1">
    <property type="nucleotide sequence ID" value="NZ_CP022122.1"/>
</dbReference>
<reference evidence="1 2" key="1">
    <citation type="submission" date="2015-10" db="EMBL/GenBank/DDBJ databases">
        <authorList>
            <person name="Gilbert D.G."/>
        </authorList>
    </citation>
    <scope>NUCLEOTIDE SEQUENCE [LARGE SCALE GENOMIC DNA]</scope>
    <source>
        <strain evidence="1 2">ChDC F311</strain>
    </source>
</reference>
<name>A0A0M4S135_FUSNC</name>
<proteinExistence type="predicted"/>
<sequence>MTKKIENFIDNVIEEKKEQFKTMMGKEHKVENMIKDLKTLNLSNEKLEEVIKVARKYV</sequence>
<protein>
    <submittedName>
        <fullName evidence="1">Uncharacterized protein</fullName>
    </submittedName>
</protein>
<dbReference type="Proteomes" id="UP000054800">
    <property type="component" value="Unassembled WGS sequence"/>
</dbReference>
<evidence type="ECO:0000313" key="1">
    <source>
        <dbReference type="EMBL" id="KUL97811.1"/>
    </source>
</evidence>
<dbReference type="PATRIC" id="fig|76856.3.peg.1741"/>
<comment type="caution">
    <text evidence="1">The sequence shown here is derived from an EMBL/GenBank/DDBJ whole genome shotgun (WGS) entry which is preliminary data.</text>
</comment>